<dbReference type="Proteomes" id="UP001595799">
    <property type="component" value="Unassembled WGS sequence"/>
</dbReference>
<feature type="domain" description="Hydantoinase/oxoprolinase N-terminal" evidence="2">
    <location>
        <begin position="27"/>
        <end position="203"/>
    </location>
</feature>
<sequence length="733" mass="78898">MAVSEQSQTEKTDVANIAEQGAAGDVRIGVDIGGTFTDIVVQCGDGRLYLNKVSSTPEDPGKGVVTGVVEVLKRLDIPVSAVREIVHGTTVGSNTLLQRVGAVTGLLTTKGFADVLEIGRIRTPQMFDLTWEKPEALVHRRHRLEIEERIGSDGSVVRPLNRAQVESTAAQLVEEGVESIALCFINSYVNAAHENEAKEIITRAFPDLLVTASCDVLPEIKEYERTSTTVVNAYLLPAMRTYIARLRTALREVGFSAPLLVVSSAGGMMGADLAAQRPVFAVGSGPAGGVSGAARLSEAMQTPDMVVFDMGGTTAKSAIVENSSPMLTSEYEFRDGISSPSRFIKGGGYMLKVPAIDIAEVGAGGGSIAWIDEGGLLRVGPKSAGADPGPVCYGRGNDEPTVTDANVVLGYLNPENLAGGSLKIDRNLAVEAIRSKLAEPLGLTVEEAALGIREVANVNMGRSIRSVTVERGRDPRDMALMAFGGSGPAHAADLARQLEMQRVVIPPLSGVFCSAGMLASDIKHKLSRSFITPLGALTPERFEVLKAELAEEAAELLGEEGYEEAAQKLSFEIDLRYMGQSSELTVALPEGKLDAVHRQAIYEAFQRDYQTTYGYNNEEPLEMVCLRLTAVGHLENRLRFEHTKAQLEKTETSQSRRAVYFEREQGYVDTAVVSRAMIDSVPRSGPMIVETYDTTIIIPPWAQVHEDSFGSLIIERSSDNKKPSDEQSVGREA</sequence>
<gene>
    <name evidence="4" type="ORF">ACFOW6_01775</name>
</gene>
<evidence type="ECO:0000259" key="3">
    <source>
        <dbReference type="Pfam" id="PF19278"/>
    </source>
</evidence>
<dbReference type="InterPro" id="IPR049517">
    <property type="entry name" value="ACX-like_C"/>
</dbReference>
<dbReference type="InterPro" id="IPR002821">
    <property type="entry name" value="Hydantoinase_A"/>
</dbReference>
<dbReference type="InterPro" id="IPR008040">
    <property type="entry name" value="Hydant_A_N"/>
</dbReference>
<evidence type="ECO:0000313" key="5">
    <source>
        <dbReference type="Proteomes" id="UP001595799"/>
    </source>
</evidence>
<dbReference type="Pfam" id="PF19278">
    <property type="entry name" value="Hydant_A_C"/>
    <property type="match status" value="1"/>
</dbReference>
<dbReference type="Pfam" id="PF05378">
    <property type="entry name" value="Hydant_A_N"/>
    <property type="match status" value="1"/>
</dbReference>
<name>A0ABV8UII5_9PROT</name>
<accession>A0ABV8UII5</accession>
<evidence type="ECO:0000313" key="4">
    <source>
        <dbReference type="EMBL" id="MFC4350263.1"/>
    </source>
</evidence>
<dbReference type="SUPFAM" id="SSF53067">
    <property type="entry name" value="Actin-like ATPase domain"/>
    <property type="match status" value="1"/>
</dbReference>
<dbReference type="Pfam" id="PF01968">
    <property type="entry name" value="Hydantoinase_A"/>
    <property type="match status" value="1"/>
</dbReference>
<dbReference type="PANTHER" id="PTHR11365">
    <property type="entry name" value="5-OXOPROLINASE RELATED"/>
    <property type="match status" value="1"/>
</dbReference>
<comment type="caution">
    <text evidence="4">The sequence shown here is derived from an EMBL/GenBank/DDBJ whole genome shotgun (WGS) entry which is preliminary data.</text>
</comment>
<dbReference type="InterPro" id="IPR045079">
    <property type="entry name" value="Oxoprolinase-like"/>
</dbReference>
<evidence type="ECO:0000259" key="2">
    <source>
        <dbReference type="Pfam" id="PF05378"/>
    </source>
</evidence>
<feature type="domain" description="Acetophenone carboxylase-like C-terminal" evidence="3">
    <location>
        <begin position="547"/>
        <end position="709"/>
    </location>
</feature>
<evidence type="ECO:0000259" key="1">
    <source>
        <dbReference type="Pfam" id="PF01968"/>
    </source>
</evidence>
<proteinExistence type="predicted"/>
<feature type="domain" description="Hydantoinase A/oxoprolinase" evidence="1">
    <location>
        <begin position="225"/>
        <end position="525"/>
    </location>
</feature>
<dbReference type="EMBL" id="JBHSCW010000001">
    <property type="protein sequence ID" value="MFC4350263.1"/>
    <property type="molecule type" value="Genomic_DNA"/>
</dbReference>
<reference evidence="5" key="1">
    <citation type="journal article" date="2019" name="Int. J. Syst. Evol. Microbiol.">
        <title>The Global Catalogue of Microorganisms (GCM) 10K type strain sequencing project: providing services to taxonomists for standard genome sequencing and annotation.</title>
        <authorList>
            <consortium name="The Broad Institute Genomics Platform"/>
            <consortium name="The Broad Institute Genome Sequencing Center for Infectious Disease"/>
            <person name="Wu L."/>
            <person name="Ma J."/>
        </authorList>
    </citation>
    <scope>NUCLEOTIDE SEQUENCE [LARGE SCALE GENOMIC DNA]</scope>
    <source>
        <strain evidence="5">CECT 8472</strain>
    </source>
</reference>
<dbReference type="RefSeq" id="WP_382420533.1">
    <property type="nucleotide sequence ID" value="NZ_JBHSCW010000001.1"/>
</dbReference>
<protein>
    <submittedName>
        <fullName evidence="4">Hydantoinase/oxoprolinase family protein</fullName>
    </submittedName>
</protein>
<organism evidence="4 5">
    <name type="scientific">Fodinicurvata halophila</name>
    <dbReference type="NCBI Taxonomy" id="1419723"/>
    <lineage>
        <taxon>Bacteria</taxon>
        <taxon>Pseudomonadati</taxon>
        <taxon>Pseudomonadota</taxon>
        <taxon>Alphaproteobacteria</taxon>
        <taxon>Rhodospirillales</taxon>
        <taxon>Rhodovibrionaceae</taxon>
        <taxon>Fodinicurvata</taxon>
    </lineage>
</organism>
<dbReference type="PANTHER" id="PTHR11365:SF23">
    <property type="entry name" value="HYPOTHETICAL 5-OXOPROLINASE (EUROFUNG)-RELATED"/>
    <property type="match status" value="1"/>
</dbReference>
<keyword evidence="5" id="KW-1185">Reference proteome</keyword>
<dbReference type="InterPro" id="IPR043129">
    <property type="entry name" value="ATPase_NBD"/>
</dbReference>